<proteinExistence type="predicted"/>
<evidence type="ECO:0000313" key="1">
    <source>
        <dbReference type="EMBL" id="RRR50188.1"/>
    </source>
</evidence>
<dbReference type="AlphaFoldDB" id="A0A3R8S5I4"/>
<evidence type="ECO:0000313" key="2">
    <source>
        <dbReference type="Proteomes" id="UP000273973"/>
    </source>
</evidence>
<name>A0A3R8S5I4_STRSU</name>
<dbReference type="RefSeq" id="WP_125183314.1">
    <property type="nucleotide sequence ID" value="NZ_JAIMEV010000005.1"/>
</dbReference>
<dbReference type="EMBL" id="RSDG01000003">
    <property type="protein sequence ID" value="RRR50188.1"/>
    <property type="molecule type" value="Genomic_DNA"/>
</dbReference>
<organism evidence="1 2">
    <name type="scientific">Streptococcus suis</name>
    <dbReference type="NCBI Taxonomy" id="1307"/>
    <lineage>
        <taxon>Bacteria</taxon>
        <taxon>Bacillati</taxon>
        <taxon>Bacillota</taxon>
        <taxon>Bacilli</taxon>
        <taxon>Lactobacillales</taxon>
        <taxon>Streptococcaceae</taxon>
        <taxon>Streptococcus</taxon>
    </lineage>
</organism>
<accession>A0A3R8S5I4</accession>
<reference evidence="1 2" key="2">
    <citation type="submission" date="2018-12" db="EMBL/GenBank/DDBJ databases">
        <title>Whole-genome sequences of fifteen clinical Streptococcus suis strains isolated from pigs between 2006 and 2018.</title>
        <authorList>
            <person name="Stevens M.J.A."/>
            <person name="Cernela N."/>
            <person name="Spoerry Serrano N."/>
            <person name="Schmitt S."/>
            <person name="Schrenzel J."/>
            <person name="Stephan R."/>
        </authorList>
    </citation>
    <scope>NUCLEOTIDE SEQUENCE [LARGE SCALE GENOMIC DNA]</scope>
    <source>
        <strain evidence="1 2">SS1014</strain>
    </source>
</reference>
<protein>
    <submittedName>
        <fullName evidence="1">Uncharacterized protein</fullName>
    </submittedName>
</protein>
<sequence>MPNPQVSSITVSLFSFMLPMISIDINVEEKLVSIQKFPETEAEIKTISNLRLFFFLNQLKRVKLSEWKEYYSNEMEILDGTQWNVSFVMNGRTYNCSGDNNFPREWTLFCRAINRLVKYNYLE</sequence>
<dbReference type="Proteomes" id="UP000273973">
    <property type="component" value="Unassembled WGS sequence"/>
</dbReference>
<gene>
    <name evidence="1" type="ORF">EJA00_00740</name>
</gene>
<reference evidence="1 2" key="1">
    <citation type="submission" date="2018-11" db="EMBL/GenBank/DDBJ databases">
        <authorList>
            <person name="Stevens M.J."/>
            <person name="Cernela N."/>
            <person name="Spoerry Serrano N."/>
            <person name="Schmitt S."/>
            <person name="Schrenzel J."/>
            <person name="Stephan R."/>
        </authorList>
    </citation>
    <scope>NUCLEOTIDE SEQUENCE [LARGE SCALE GENOMIC DNA]</scope>
    <source>
        <strain evidence="1 2">SS1014</strain>
    </source>
</reference>
<comment type="caution">
    <text evidence="1">The sequence shown here is derived from an EMBL/GenBank/DDBJ whole genome shotgun (WGS) entry which is preliminary data.</text>
</comment>